<reference evidence="2 3" key="1">
    <citation type="submission" date="2024-11" db="EMBL/GenBank/DDBJ databases">
        <title>Using genomics to understand microbial adaptation to soil warming.</title>
        <authorList>
            <person name="Deangelis K.M. PhD."/>
        </authorList>
    </citation>
    <scope>NUCLEOTIDE SEQUENCE [LARGE SCALE GENOMIC DNA]</scope>
    <source>
        <strain evidence="2 3">GAS97</strain>
    </source>
</reference>
<sequence length="189" mass="21157">MIVDGTELKVYGKDEWHQGKHDVAARRTWRKLHLAMDEHHQIVACELTTPEVGDPSAVPDLLTPMTSPFDTFRGDGAHDGEPVLQAVLNHQPNAQVVVPPHKTAVCSAAGDTQRDHHIQVISQQDHLARQKITGYSLRDYAELAVQRYKRIFGNTMKARALSQPKTEAWISVSALNRMTHLDMPMSVKV</sequence>
<dbReference type="EMBL" id="JBIYDN010000023">
    <property type="protein sequence ID" value="MFK4446052.1"/>
    <property type="molecule type" value="Genomic_DNA"/>
</dbReference>
<gene>
    <name evidence="2" type="ORF">ABH943_006084</name>
</gene>
<evidence type="ECO:0000313" key="3">
    <source>
        <dbReference type="Proteomes" id="UP001620514"/>
    </source>
</evidence>
<name>A0ABW8MW63_9BURK</name>
<dbReference type="InterPro" id="IPR053172">
    <property type="entry name" value="Tn903_transposase"/>
</dbReference>
<dbReference type="Pfam" id="PF01609">
    <property type="entry name" value="DDE_Tnp_1"/>
    <property type="match status" value="1"/>
</dbReference>
<feature type="domain" description="Transposase IS4-like" evidence="1">
    <location>
        <begin position="2"/>
        <end position="176"/>
    </location>
</feature>
<dbReference type="PANTHER" id="PTHR34631:SF3">
    <property type="entry name" value="ISSOD12 TRANSPOSASE TNPA_ISSOD12"/>
    <property type="match status" value="1"/>
</dbReference>
<evidence type="ECO:0000313" key="2">
    <source>
        <dbReference type="EMBL" id="MFK4446052.1"/>
    </source>
</evidence>
<keyword evidence="3" id="KW-1185">Reference proteome</keyword>
<evidence type="ECO:0000259" key="1">
    <source>
        <dbReference type="Pfam" id="PF01609"/>
    </source>
</evidence>
<dbReference type="RefSeq" id="WP_404610991.1">
    <property type="nucleotide sequence ID" value="NZ_JBIYDN010000023.1"/>
</dbReference>
<dbReference type="InterPro" id="IPR002559">
    <property type="entry name" value="Transposase_11"/>
</dbReference>
<proteinExistence type="predicted"/>
<dbReference type="Proteomes" id="UP001620514">
    <property type="component" value="Unassembled WGS sequence"/>
</dbReference>
<dbReference type="PANTHER" id="PTHR34631">
    <property type="match status" value="1"/>
</dbReference>
<comment type="caution">
    <text evidence="2">The sequence shown here is derived from an EMBL/GenBank/DDBJ whole genome shotgun (WGS) entry which is preliminary data.</text>
</comment>
<protein>
    <recommendedName>
        <fullName evidence="1">Transposase IS4-like domain-containing protein</fullName>
    </recommendedName>
</protein>
<organism evidence="2 3">
    <name type="scientific">Caballeronia udeis</name>
    <dbReference type="NCBI Taxonomy" id="1232866"/>
    <lineage>
        <taxon>Bacteria</taxon>
        <taxon>Pseudomonadati</taxon>
        <taxon>Pseudomonadota</taxon>
        <taxon>Betaproteobacteria</taxon>
        <taxon>Burkholderiales</taxon>
        <taxon>Burkholderiaceae</taxon>
        <taxon>Caballeronia</taxon>
    </lineage>
</organism>
<accession>A0ABW8MW63</accession>